<dbReference type="PANTHER" id="PTHR45631:SF212">
    <property type="entry name" value="PROTEIN KINASE DOMAIN-CONTAINING PROTEIN"/>
    <property type="match status" value="1"/>
</dbReference>
<dbReference type="EnsemblPlants" id="KRH44233">
    <property type="protein sequence ID" value="KRH44233"/>
    <property type="gene ID" value="GLYMA_08G198200"/>
</dbReference>
<name>A0A0R0IUL4_SOYBN</name>
<proteinExistence type="predicted"/>
<organism evidence="1">
    <name type="scientific">Glycine max</name>
    <name type="common">Soybean</name>
    <name type="synonym">Glycine hispida</name>
    <dbReference type="NCBI Taxonomy" id="3847"/>
    <lineage>
        <taxon>Eukaryota</taxon>
        <taxon>Viridiplantae</taxon>
        <taxon>Streptophyta</taxon>
        <taxon>Embryophyta</taxon>
        <taxon>Tracheophyta</taxon>
        <taxon>Spermatophyta</taxon>
        <taxon>Magnoliopsida</taxon>
        <taxon>eudicotyledons</taxon>
        <taxon>Gunneridae</taxon>
        <taxon>Pentapetalae</taxon>
        <taxon>rosids</taxon>
        <taxon>fabids</taxon>
        <taxon>Fabales</taxon>
        <taxon>Fabaceae</taxon>
        <taxon>Papilionoideae</taxon>
        <taxon>50 kb inversion clade</taxon>
        <taxon>NPAAA clade</taxon>
        <taxon>indigoferoid/millettioid clade</taxon>
        <taxon>Phaseoleae</taxon>
        <taxon>Glycine</taxon>
        <taxon>Glycine subgen. Soja</taxon>
    </lineage>
</organism>
<protein>
    <submittedName>
        <fullName evidence="1 2">Uncharacterized protein</fullName>
    </submittedName>
</protein>
<dbReference type="PaxDb" id="3847-GLYMA08G21250.2"/>
<dbReference type="OrthoDB" id="2017114at2759"/>
<dbReference type="PANTHER" id="PTHR45631">
    <property type="entry name" value="OS07G0107800 PROTEIN-RELATED"/>
    <property type="match status" value="1"/>
</dbReference>
<reference evidence="1 2" key="1">
    <citation type="journal article" date="2010" name="Nature">
        <title>Genome sequence of the palaeopolyploid soybean.</title>
        <authorList>
            <person name="Schmutz J."/>
            <person name="Cannon S.B."/>
            <person name="Schlueter J."/>
            <person name="Ma J."/>
            <person name="Mitros T."/>
            <person name="Nelson W."/>
            <person name="Hyten D.L."/>
            <person name="Song Q."/>
            <person name="Thelen J.J."/>
            <person name="Cheng J."/>
            <person name="Xu D."/>
            <person name="Hellsten U."/>
            <person name="May G.D."/>
            <person name="Yu Y."/>
            <person name="Sakurai T."/>
            <person name="Umezawa T."/>
            <person name="Bhattacharyya M.K."/>
            <person name="Sandhu D."/>
            <person name="Valliyodan B."/>
            <person name="Lindquist E."/>
            <person name="Peto M."/>
            <person name="Grant D."/>
            <person name="Shu S."/>
            <person name="Goodstein D."/>
            <person name="Barry K."/>
            <person name="Futrell-Griggs M."/>
            <person name="Abernathy B."/>
            <person name="Du J."/>
            <person name="Tian Z."/>
            <person name="Zhu L."/>
            <person name="Gill N."/>
            <person name="Joshi T."/>
            <person name="Libault M."/>
            <person name="Sethuraman A."/>
            <person name="Zhang X.-C."/>
            <person name="Shinozaki K."/>
            <person name="Nguyen H.T."/>
            <person name="Wing R.A."/>
            <person name="Cregan P."/>
            <person name="Specht J."/>
            <person name="Grimwood J."/>
            <person name="Rokhsar D."/>
            <person name="Stacey G."/>
            <person name="Shoemaker R.C."/>
            <person name="Jackson S.A."/>
        </authorList>
    </citation>
    <scope>NUCLEOTIDE SEQUENCE [LARGE SCALE GENOMIC DNA]</scope>
    <source>
        <strain evidence="2">cv. Williams 82</strain>
        <tissue evidence="1">Callus</tissue>
    </source>
</reference>
<reference evidence="2" key="2">
    <citation type="submission" date="2018-02" db="UniProtKB">
        <authorList>
            <consortium name="EnsemblPlants"/>
        </authorList>
    </citation>
    <scope>IDENTIFICATION</scope>
    <source>
        <strain evidence="2">Williams 82</strain>
    </source>
</reference>
<sequence length="98" mass="11100">MKPVTISNKNATQGFVRFSIRATAESDAPPILNAFEVYELITDLNSPTDIKDVDAMENIKRYYGISRIDWQGDPCLPEKFRWSGLDCSYGINPRIISL</sequence>
<dbReference type="InParanoid" id="A0A0R0IUL4"/>
<evidence type="ECO:0000313" key="1">
    <source>
        <dbReference type="EMBL" id="KRH44233.1"/>
    </source>
</evidence>
<evidence type="ECO:0000313" key="3">
    <source>
        <dbReference type="Proteomes" id="UP000008827"/>
    </source>
</evidence>
<reference evidence="1" key="3">
    <citation type="submission" date="2018-07" db="EMBL/GenBank/DDBJ databases">
        <title>WGS assembly of Glycine max.</title>
        <authorList>
            <person name="Schmutz J."/>
            <person name="Cannon S."/>
            <person name="Schlueter J."/>
            <person name="Ma J."/>
            <person name="Mitros T."/>
            <person name="Nelson W."/>
            <person name="Hyten D."/>
            <person name="Song Q."/>
            <person name="Thelen J."/>
            <person name="Cheng J."/>
            <person name="Xu D."/>
            <person name="Hellsten U."/>
            <person name="May G."/>
            <person name="Yu Y."/>
            <person name="Sakurai T."/>
            <person name="Umezawa T."/>
            <person name="Bhattacharyya M."/>
            <person name="Sandhu D."/>
            <person name="Valliyodan B."/>
            <person name="Lindquist E."/>
            <person name="Peto M."/>
            <person name="Grant D."/>
            <person name="Shu S."/>
            <person name="Goodstein D."/>
            <person name="Barry K."/>
            <person name="Futrell-Griggs M."/>
            <person name="Abernathy B."/>
            <person name="Du J."/>
            <person name="Tian Z."/>
            <person name="Zhu L."/>
            <person name="Gill N."/>
            <person name="Joshi T."/>
            <person name="Libault M."/>
            <person name="Sethuraman A."/>
            <person name="Zhang X."/>
            <person name="Shinozaki K."/>
            <person name="Nguyen H."/>
            <person name="Wing R."/>
            <person name="Cregan P."/>
            <person name="Specht J."/>
            <person name="Grimwood J."/>
            <person name="Rokhsar D."/>
            <person name="Stacey G."/>
            <person name="Shoemaker R."/>
            <person name="Jackson S."/>
        </authorList>
    </citation>
    <scope>NUCLEOTIDE SEQUENCE</scope>
    <source>
        <tissue evidence="1">Callus</tissue>
    </source>
</reference>
<dbReference type="AlphaFoldDB" id="A0A0R0IUL4"/>
<accession>A0A0R0IUL4</accession>
<dbReference type="Gramene" id="KRH44233">
    <property type="protein sequence ID" value="KRH44233"/>
    <property type="gene ID" value="GLYMA_08G198200"/>
</dbReference>
<dbReference type="Proteomes" id="UP000008827">
    <property type="component" value="Chromosome 8"/>
</dbReference>
<dbReference type="EMBL" id="CM000841">
    <property type="protein sequence ID" value="KRH44233.1"/>
    <property type="molecule type" value="Genomic_DNA"/>
</dbReference>
<dbReference type="OMA" id="TERIMHI"/>
<gene>
    <name evidence="1" type="ORF">GLYMA_08G198200</name>
</gene>
<keyword evidence="3" id="KW-1185">Reference proteome</keyword>
<evidence type="ECO:0000313" key="2">
    <source>
        <dbReference type="EnsemblPlants" id="KRH44233"/>
    </source>
</evidence>